<dbReference type="InterPro" id="IPR004358">
    <property type="entry name" value="Sig_transdc_His_kin-like_C"/>
</dbReference>
<dbReference type="PRINTS" id="PR00344">
    <property type="entry name" value="BCTRLSENSOR"/>
</dbReference>
<evidence type="ECO:0000256" key="4">
    <source>
        <dbReference type="ARBA" id="ARBA00022777"/>
    </source>
</evidence>
<keyword evidence="4 7" id="KW-0418">Kinase</keyword>
<reference evidence="7 8" key="1">
    <citation type="submission" date="2019-08" db="EMBL/GenBank/DDBJ databases">
        <title>Archangium and Cystobacter genomes.</title>
        <authorList>
            <person name="Chen I.-C.K."/>
            <person name="Wielgoss S."/>
        </authorList>
    </citation>
    <scope>NUCLEOTIDE SEQUENCE [LARGE SCALE GENOMIC DNA]</scope>
    <source>
        <strain evidence="7 8">Cbm 6</strain>
    </source>
</reference>
<protein>
    <recommendedName>
        <fullName evidence="2">histidine kinase</fullName>
        <ecNumber evidence="2">2.7.13.3</ecNumber>
    </recommendedName>
</protein>
<evidence type="ECO:0000256" key="1">
    <source>
        <dbReference type="ARBA" id="ARBA00000085"/>
    </source>
</evidence>
<dbReference type="Pfam" id="PF02518">
    <property type="entry name" value="HATPase_c"/>
    <property type="match status" value="1"/>
</dbReference>
<dbReference type="SMART" id="SM00387">
    <property type="entry name" value="HATPase_c"/>
    <property type="match status" value="1"/>
</dbReference>
<dbReference type="SUPFAM" id="SSF55874">
    <property type="entry name" value="ATPase domain of HSP90 chaperone/DNA topoisomerase II/histidine kinase"/>
    <property type="match status" value="1"/>
</dbReference>
<dbReference type="EMBL" id="CP043494">
    <property type="protein sequence ID" value="WNG52178.1"/>
    <property type="molecule type" value="Genomic_DNA"/>
</dbReference>
<evidence type="ECO:0000259" key="6">
    <source>
        <dbReference type="PROSITE" id="PS50109"/>
    </source>
</evidence>
<sequence length="183" mass="20346">MERGVGRLSVLVDELLDVSRITSGRLVLHLEDVDLAELVREVVERIRPEAERVGCELRLQVPGPVVSRWDRLRLEQVLSNLLSNALKYGAGYPVEVALRVSGTQVLLQVRDEGIGIDPALQERIFERFERAVSDRHYGGLGMGLWITREIVTALGGSIQVESAPGRGATFTVTLPWREMPGPR</sequence>
<keyword evidence="8" id="KW-1185">Reference proteome</keyword>
<name>A0ABY9X9W4_9BACT</name>
<dbReference type="PROSITE" id="PS50109">
    <property type="entry name" value="HIS_KIN"/>
    <property type="match status" value="1"/>
</dbReference>
<dbReference type="PANTHER" id="PTHR43711:SF1">
    <property type="entry name" value="HISTIDINE KINASE 1"/>
    <property type="match status" value="1"/>
</dbReference>
<organism evidence="7 8">
    <name type="scientific">Archangium minus</name>
    <dbReference type="NCBI Taxonomy" id="83450"/>
    <lineage>
        <taxon>Bacteria</taxon>
        <taxon>Pseudomonadati</taxon>
        <taxon>Myxococcota</taxon>
        <taxon>Myxococcia</taxon>
        <taxon>Myxococcales</taxon>
        <taxon>Cystobacterineae</taxon>
        <taxon>Archangiaceae</taxon>
        <taxon>Archangium</taxon>
    </lineage>
</organism>
<dbReference type="GO" id="GO:0016301">
    <property type="term" value="F:kinase activity"/>
    <property type="evidence" value="ECO:0007669"/>
    <property type="project" value="UniProtKB-KW"/>
</dbReference>
<keyword evidence="3" id="KW-0808">Transferase</keyword>
<feature type="domain" description="Histidine kinase" evidence="6">
    <location>
        <begin position="1"/>
        <end position="178"/>
    </location>
</feature>
<dbReference type="InterPro" id="IPR036890">
    <property type="entry name" value="HATPase_C_sf"/>
</dbReference>
<dbReference type="Gene3D" id="3.30.565.10">
    <property type="entry name" value="Histidine kinase-like ATPase, C-terminal domain"/>
    <property type="match status" value="1"/>
</dbReference>
<evidence type="ECO:0000256" key="2">
    <source>
        <dbReference type="ARBA" id="ARBA00012438"/>
    </source>
</evidence>
<dbReference type="InterPro" id="IPR005467">
    <property type="entry name" value="His_kinase_dom"/>
</dbReference>
<keyword evidence="5" id="KW-0902">Two-component regulatory system</keyword>
<evidence type="ECO:0000313" key="7">
    <source>
        <dbReference type="EMBL" id="WNG52178.1"/>
    </source>
</evidence>
<gene>
    <name evidence="7" type="ORF">F0U60_02080</name>
</gene>
<dbReference type="InterPro" id="IPR050736">
    <property type="entry name" value="Sensor_HK_Regulatory"/>
</dbReference>
<dbReference type="Proteomes" id="UP001611383">
    <property type="component" value="Chromosome"/>
</dbReference>
<proteinExistence type="predicted"/>
<comment type="catalytic activity">
    <reaction evidence="1">
        <text>ATP + protein L-histidine = ADP + protein N-phospho-L-histidine.</text>
        <dbReference type="EC" id="2.7.13.3"/>
    </reaction>
</comment>
<evidence type="ECO:0000256" key="5">
    <source>
        <dbReference type="ARBA" id="ARBA00023012"/>
    </source>
</evidence>
<evidence type="ECO:0000256" key="3">
    <source>
        <dbReference type="ARBA" id="ARBA00022679"/>
    </source>
</evidence>
<evidence type="ECO:0000313" key="8">
    <source>
        <dbReference type="Proteomes" id="UP001611383"/>
    </source>
</evidence>
<dbReference type="PANTHER" id="PTHR43711">
    <property type="entry name" value="TWO-COMPONENT HISTIDINE KINASE"/>
    <property type="match status" value="1"/>
</dbReference>
<accession>A0ABY9X9W4</accession>
<dbReference type="InterPro" id="IPR003594">
    <property type="entry name" value="HATPase_dom"/>
</dbReference>
<dbReference type="EC" id="2.7.13.3" evidence="2"/>